<dbReference type="Proteomes" id="UP000010798">
    <property type="component" value="Chromosome"/>
</dbReference>
<name>L0DMW9_SINAD</name>
<dbReference type="Gene3D" id="2.160.20.10">
    <property type="entry name" value="Single-stranded right-handed beta-helix, Pectin lyase-like"/>
    <property type="match status" value="1"/>
</dbReference>
<evidence type="ECO:0000313" key="3">
    <source>
        <dbReference type="EMBL" id="AGA30175.1"/>
    </source>
</evidence>
<feature type="signal peptide" evidence="1">
    <location>
        <begin position="1"/>
        <end position="31"/>
    </location>
</feature>
<dbReference type="InterPro" id="IPR012334">
    <property type="entry name" value="Pectin_lyas_fold"/>
</dbReference>
<dbReference type="KEGG" id="saci:Sinac_6069"/>
<dbReference type="SUPFAM" id="SSF51126">
    <property type="entry name" value="Pectin lyase-like"/>
    <property type="match status" value="1"/>
</dbReference>
<feature type="chain" id="PRO_5003940431" description="Rhamnogalacturonase A/B/Epimerase-like pectate lyase domain-containing protein" evidence="1">
    <location>
        <begin position="32"/>
        <end position="546"/>
    </location>
</feature>
<dbReference type="SMART" id="SM00710">
    <property type="entry name" value="PbH1"/>
    <property type="match status" value="4"/>
</dbReference>
<dbReference type="InterPro" id="IPR024535">
    <property type="entry name" value="RHGA/B-epi-like_pectate_lyase"/>
</dbReference>
<feature type="domain" description="Rhamnogalacturonase A/B/Epimerase-like pectate lyase" evidence="2">
    <location>
        <begin position="52"/>
        <end position="123"/>
    </location>
</feature>
<keyword evidence="4" id="KW-1185">Reference proteome</keyword>
<evidence type="ECO:0000256" key="1">
    <source>
        <dbReference type="SAM" id="SignalP"/>
    </source>
</evidence>
<dbReference type="InterPro" id="IPR011050">
    <property type="entry name" value="Pectin_lyase_fold/virulence"/>
</dbReference>
<organism evidence="3 4">
    <name type="scientific">Singulisphaera acidiphila (strain ATCC BAA-1392 / DSM 18658 / VKM B-2454 / MOB10)</name>
    <dbReference type="NCBI Taxonomy" id="886293"/>
    <lineage>
        <taxon>Bacteria</taxon>
        <taxon>Pseudomonadati</taxon>
        <taxon>Planctomycetota</taxon>
        <taxon>Planctomycetia</taxon>
        <taxon>Isosphaerales</taxon>
        <taxon>Isosphaeraceae</taxon>
        <taxon>Singulisphaera</taxon>
    </lineage>
</organism>
<evidence type="ECO:0000259" key="2">
    <source>
        <dbReference type="Pfam" id="PF12708"/>
    </source>
</evidence>
<dbReference type="HOGENOM" id="CLU_498648_0_0_0"/>
<dbReference type="InterPro" id="IPR006626">
    <property type="entry name" value="PbH1"/>
</dbReference>
<proteinExistence type="predicted"/>
<accession>L0DMW9</accession>
<evidence type="ECO:0000313" key="4">
    <source>
        <dbReference type="Proteomes" id="UP000010798"/>
    </source>
</evidence>
<keyword evidence="1" id="KW-0732">Signal</keyword>
<reference evidence="3 4" key="1">
    <citation type="submission" date="2012-02" db="EMBL/GenBank/DDBJ databases">
        <title>Complete sequence of chromosome of Singulisphaera acidiphila DSM 18658.</title>
        <authorList>
            <consortium name="US DOE Joint Genome Institute (JGI-PGF)"/>
            <person name="Lucas S."/>
            <person name="Copeland A."/>
            <person name="Lapidus A."/>
            <person name="Glavina del Rio T."/>
            <person name="Dalin E."/>
            <person name="Tice H."/>
            <person name="Bruce D."/>
            <person name="Goodwin L."/>
            <person name="Pitluck S."/>
            <person name="Peters L."/>
            <person name="Ovchinnikova G."/>
            <person name="Chertkov O."/>
            <person name="Kyrpides N."/>
            <person name="Mavromatis K."/>
            <person name="Ivanova N."/>
            <person name="Brettin T."/>
            <person name="Detter J.C."/>
            <person name="Han C."/>
            <person name="Larimer F."/>
            <person name="Land M."/>
            <person name="Hauser L."/>
            <person name="Markowitz V."/>
            <person name="Cheng J.-F."/>
            <person name="Hugenholtz P."/>
            <person name="Woyke T."/>
            <person name="Wu D."/>
            <person name="Tindall B."/>
            <person name="Pomrenke H."/>
            <person name="Brambilla E."/>
            <person name="Klenk H.-P."/>
            <person name="Eisen J.A."/>
        </authorList>
    </citation>
    <scope>NUCLEOTIDE SEQUENCE [LARGE SCALE GENOMIC DNA]</scope>
    <source>
        <strain evidence="4">ATCC BAA-1392 / DSM 18658 / VKM B-2454 / MOB10</strain>
    </source>
</reference>
<protein>
    <recommendedName>
        <fullName evidence="2">Rhamnogalacturonase A/B/Epimerase-like pectate lyase domain-containing protein</fullName>
    </recommendedName>
</protein>
<sequence length="546" mass="58310">MPTKHLRLNLLLFRSTLLALIGVLCTSAGQATDVGQATAASRQAHTKRPESFNVKDFGAKGDGVADDIPAIQSAINAATKNEGGGTVNFPKSTYLLNSAYPSSHPWAFHNLIIDSNVTLLGETGAKLLQGPEGRQPLPEGAEGVRNTMLAFGADHEIIRFQNRDYNGGFFELQVTQASTSKVALKMASESSKFLPGDYVAIYETTKGDVIPTETGRITVVNATTGELQLKEPLTRSFKTPSIANVTKIATTNVAVKNLIVEGSEPLTVTETFGFTAEDCRFINDTSIGGKNVVDYNMNTLNGFRFARNVFTSVGPGYAVMEMPQRNSRHGVWDSNAFEIVQGGMGEYAADIQFTSNTFKLHPNERTSVGLMIGGKDIVFSGNTVTSDNIPAGDGWGSLLVDCVGPGYERYVGNIAIDDNTFNYQGDGNNTIHLVAADTSFTGNTLNVKGPALGVRAEGPPPQRLTIKDNMISMGTGTAIMIASSRIDGSTITDNTINGAGAHGIYVASPEKPNAGKHVIYRNQVSGYRSELFIDLTLHPGAVLSDK</sequence>
<dbReference type="STRING" id="886293.Sinac_6069"/>
<dbReference type="eggNOG" id="COG5434">
    <property type="taxonomic scope" value="Bacteria"/>
</dbReference>
<dbReference type="AlphaFoldDB" id="L0DMW9"/>
<dbReference type="EMBL" id="CP003364">
    <property type="protein sequence ID" value="AGA30175.1"/>
    <property type="molecule type" value="Genomic_DNA"/>
</dbReference>
<dbReference type="Pfam" id="PF12708">
    <property type="entry name" value="Pect-lyase_RHGA_epim"/>
    <property type="match status" value="1"/>
</dbReference>
<gene>
    <name evidence="3" type="ordered locus">Sinac_6069</name>
</gene>